<dbReference type="PANTHER" id="PTHR44303">
    <property type="entry name" value="DNAJ HOMOLOG SUBFAMILY C MEMBER 16"/>
    <property type="match status" value="1"/>
</dbReference>
<dbReference type="InterPro" id="IPR001623">
    <property type="entry name" value="DnaJ_domain"/>
</dbReference>
<dbReference type="PROSITE" id="PS01096">
    <property type="entry name" value="PPIC_PPIASE_1"/>
    <property type="match status" value="1"/>
</dbReference>
<dbReference type="SUPFAM" id="SSF46565">
    <property type="entry name" value="Chaperone J-domain"/>
    <property type="match status" value="1"/>
</dbReference>
<sequence>MESASEPPPRPAPAPAKANSSSPSIFAVLKAYSVPLILFVAALFFQLVVTPRSFPPTHYNVLGVPNYASIEEVTEAYEKLVSQKVSTASVTPVEEMIKARYALELLTNEIWKRDYDNFEIDEQSHVINKIKDQYADAGFSGISGAVMEPNTFDPVVHSFGVINSDNYLSQFRSDKALLIQVYSIGSNRCANFSDTWKRIVALFDGVANTGMVELGDVRLAAHLAEKKSNGRPFFRNGLPTLLAFPLGCSSPRCLHRYSGELSVDAVADWFATTILGLPRILYYSKETMVPNFLAKVKPHKVRVIFFSKTGERASPFIRQAAKTYGTYAAFAFTLWTEDDSTFWWNTFGVESAPAIVFLKDPGVKPFVYHGSVNNSKFVDIMEKNKYQVLPQLRSVTASELGCDARGYSRAGSGVNIWYCVILAGRMSQELNAMRETMRRVQETLNNNMEAPAALAMKQKRLTLTWLDGEAQQKYCLFCMNSEDSYETCGSRKAMIDVPRLLIVRYERNETDDVIDVPKKPRNLFEALNHEEADPASQLVAKYKGSNEVSEIINWISKIIEDGDSRNLPAFKTKSPELVPEDAESLWSAGPQKIVSSSKDMKQGISGFLDSMHDIFSDPRIGPFLLLGALMLFGRTWLRRSQPAQKDVPNPSNPSTDDKERLREKRRTQPRNSLVPPSMTDVAPELASQIELSDSDSDYFRKLSILSAFIFFAVEQKLDNNFYVASPEVDMGKDSKPKEGGKGKGKQAAGSSDDGGSKGKGKGGKSSDGLGTCTYVKARHILCEKQGKINEAYKKLLDGWLSNGDKVPPAEFAKLAAEYSECPSGKKGGDLGWFPRGKMAGPFQEVAFNTVVGATSAPFKSTHGYHIILCEGRKN</sequence>
<gene>
    <name evidence="6" type="ORF">OLC1_LOCUS19355</name>
</gene>
<evidence type="ECO:0000259" key="5">
    <source>
        <dbReference type="PROSITE" id="PS50198"/>
    </source>
</evidence>
<dbReference type="Gene3D" id="3.10.50.40">
    <property type="match status" value="1"/>
</dbReference>
<dbReference type="PROSITE" id="PS50198">
    <property type="entry name" value="PPIC_PPIASE_2"/>
    <property type="match status" value="1"/>
</dbReference>
<protein>
    <submittedName>
        <fullName evidence="6">OLC1v1012483C2</fullName>
    </submittedName>
</protein>
<feature type="region of interest" description="Disordered" evidence="2">
    <location>
        <begin position="641"/>
        <end position="681"/>
    </location>
</feature>
<dbReference type="SUPFAM" id="SSF54534">
    <property type="entry name" value="FKBP-like"/>
    <property type="match status" value="1"/>
</dbReference>
<reference evidence="6" key="1">
    <citation type="submission" date="2023-03" db="EMBL/GenBank/DDBJ databases">
        <authorList>
            <person name="Julca I."/>
        </authorList>
    </citation>
    <scope>NUCLEOTIDE SEQUENCE</scope>
</reference>
<keyword evidence="3" id="KW-0812">Transmembrane</keyword>
<dbReference type="InterPro" id="IPR036249">
    <property type="entry name" value="Thioredoxin-like_sf"/>
</dbReference>
<name>A0AAV1DYI7_OLDCO</name>
<keyword evidence="3" id="KW-1133">Transmembrane helix</keyword>
<dbReference type="InterPro" id="IPR000297">
    <property type="entry name" value="PPIase_PpiC"/>
</dbReference>
<feature type="compositionally biased region" description="Basic and acidic residues" evidence="2">
    <location>
        <begin position="729"/>
        <end position="741"/>
    </location>
</feature>
<feature type="region of interest" description="Disordered" evidence="2">
    <location>
        <begin position="726"/>
        <end position="765"/>
    </location>
</feature>
<feature type="region of interest" description="Disordered" evidence="2">
    <location>
        <begin position="1"/>
        <end position="20"/>
    </location>
</feature>
<evidence type="ECO:0000256" key="1">
    <source>
        <dbReference type="PROSITE-ProRule" id="PRU00278"/>
    </source>
</evidence>
<evidence type="ECO:0000259" key="4">
    <source>
        <dbReference type="PROSITE" id="PS50076"/>
    </source>
</evidence>
<dbReference type="PANTHER" id="PTHR44303:SF2">
    <property type="entry name" value="DNAJ HOMOLOG SUBFAMILY C MEMBER 16"/>
    <property type="match status" value="1"/>
</dbReference>
<keyword evidence="3" id="KW-0472">Membrane</keyword>
<dbReference type="GO" id="GO:0003755">
    <property type="term" value="F:peptidyl-prolyl cis-trans isomerase activity"/>
    <property type="evidence" value="ECO:0007669"/>
    <property type="project" value="UniProtKB-KW"/>
</dbReference>
<feature type="domain" description="J" evidence="4">
    <location>
        <begin position="57"/>
        <end position="119"/>
    </location>
</feature>
<keyword evidence="1" id="KW-0697">Rotamase</keyword>
<dbReference type="SUPFAM" id="SSF52833">
    <property type="entry name" value="Thioredoxin-like"/>
    <property type="match status" value="1"/>
</dbReference>
<proteinExistence type="predicted"/>
<dbReference type="InterPro" id="IPR023058">
    <property type="entry name" value="PPIase_PpiC_CS"/>
</dbReference>
<organism evidence="6 7">
    <name type="scientific">Oldenlandia corymbosa var. corymbosa</name>
    <dbReference type="NCBI Taxonomy" id="529605"/>
    <lineage>
        <taxon>Eukaryota</taxon>
        <taxon>Viridiplantae</taxon>
        <taxon>Streptophyta</taxon>
        <taxon>Embryophyta</taxon>
        <taxon>Tracheophyta</taxon>
        <taxon>Spermatophyta</taxon>
        <taxon>Magnoliopsida</taxon>
        <taxon>eudicotyledons</taxon>
        <taxon>Gunneridae</taxon>
        <taxon>Pentapetalae</taxon>
        <taxon>asterids</taxon>
        <taxon>lamiids</taxon>
        <taxon>Gentianales</taxon>
        <taxon>Rubiaceae</taxon>
        <taxon>Rubioideae</taxon>
        <taxon>Spermacoceae</taxon>
        <taxon>Hedyotis-Oldenlandia complex</taxon>
        <taxon>Oldenlandia</taxon>
    </lineage>
</organism>
<keyword evidence="1" id="KW-0413">Isomerase</keyword>
<dbReference type="InterPro" id="IPR052448">
    <property type="entry name" value="DnaJ_C16_autophagy_reg"/>
</dbReference>
<dbReference type="AlphaFoldDB" id="A0AAV1DYI7"/>
<feature type="compositionally biased region" description="Pro residues" evidence="2">
    <location>
        <begin position="1"/>
        <end position="14"/>
    </location>
</feature>
<dbReference type="InterPro" id="IPR046357">
    <property type="entry name" value="PPIase_dom_sf"/>
</dbReference>
<accession>A0AAV1DYI7</accession>
<dbReference type="EMBL" id="OX459124">
    <property type="protein sequence ID" value="CAI9112102.1"/>
    <property type="molecule type" value="Genomic_DNA"/>
</dbReference>
<dbReference type="Proteomes" id="UP001161247">
    <property type="component" value="Chromosome 7"/>
</dbReference>
<feature type="domain" description="PpiC" evidence="5">
    <location>
        <begin position="772"/>
        <end position="871"/>
    </location>
</feature>
<evidence type="ECO:0000313" key="6">
    <source>
        <dbReference type="EMBL" id="CAI9112102.1"/>
    </source>
</evidence>
<evidence type="ECO:0000256" key="3">
    <source>
        <dbReference type="SAM" id="Phobius"/>
    </source>
</evidence>
<dbReference type="Pfam" id="PF00639">
    <property type="entry name" value="Rotamase"/>
    <property type="match status" value="1"/>
</dbReference>
<evidence type="ECO:0000313" key="7">
    <source>
        <dbReference type="Proteomes" id="UP001161247"/>
    </source>
</evidence>
<keyword evidence="7" id="KW-1185">Reference proteome</keyword>
<dbReference type="PROSITE" id="PS50076">
    <property type="entry name" value="DNAJ_2"/>
    <property type="match status" value="1"/>
</dbReference>
<dbReference type="InterPro" id="IPR036869">
    <property type="entry name" value="J_dom_sf"/>
</dbReference>
<feature type="transmembrane region" description="Helical" evidence="3">
    <location>
        <begin position="27"/>
        <end position="49"/>
    </location>
</feature>
<evidence type="ECO:0000256" key="2">
    <source>
        <dbReference type="SAM" id="MobiDB-lite"/>
    </source>
</evidence>